<name>A0A3B0BCK3_9BACL</name>
<reference evidence="1 2" key="1">
    <citation type="journal article" date="2007" name="Int. J. Syst. Evol. Microbiol.">
        <title>Paenibacillus ginsengarvi sp. nov., isolated from soil from ginseng cultivation.</title>
        <authorList>
            <person name="Yoon M.H."/>
            <person name="Ten L.N."/>
            <person name="Im W.T."/>
        </authorList>
    </citation>
    <scope>NUCLEOTIDE SEQUENCE [LARGE SCALE GENOMIC DNA]</scope>
    <source>
        <strain evidence="1 2">KCTC 13059</strain>
    </source>
</reference>
<dbReference type="Proteomes" id="UP000282311">
    <property type="component" value="Unassembled WGS sequence"/>
</dbReference>
<proteinExistence type="predicted"/>
<protein>
    <recommendedName>
        <fullName evidence="3">Photosynthesis system II assembly factor Ycf48/Hcf136-like domain-containing protein</fullName>
    </recommendedName>
</protein>
<accession>A0A3B0BCK3</accession>
<dbReference type="EMBL" id="RBAH01000033">
    <property type="protein sequence ID" value="RKN70098.1"/>
    <property type="molecule type" value="Genomic_DNA"/>
</dbReference>
<dbReference type="OrthoDB" id="501835at2"/>
<dbReference type="InterPro" id="IPR015943">
    <property type="entry name" value="WD40/YVTN_repeat-like_dom_sf"/>
</dbReference>
<dbReference type="Gene3D" id="2.130.10.10">
    <property type="entry name" value="YVTN repeat-like/Quinoprotein amine dehydrogenase"/>
    <property type="match status" value="1"/>
</dbReference>
<gene>
    <name evidence="1" type="ORF">D7M11_31225</name>
</gene>
<keyword evidence="2" id="KW-1185">Reference proteome</keyword>
<organism evidence="1 2">
    <name type="scientific">Paenibacillus ginsengarvi</name>
    <dbReference type="NCBI Taxonomy" id="400777"/>
    <lineage>
        <taxon>Bacteria</taxon>
        <taxon>Bacillati</taxon>
        <taxon>Bacillota</taxon>
        <taxon>Bacilli</taxon>
        <taxon>Bacillales</taxon>
        <taxon>Paenibacillaceae</taxon>
        <taxon>Paenibacillus</taxon>
    </lineage>
</organism>
<evidence type="ECO:0000313" key="1">
    <source>
        <dbReference type="EMBL" id="RKN70098.1"/>
    </source>
</evidence>
<dbReference type="SUPFAM" id="SSF110296">
    <property type="entry name" value="Oligoxyloglucan reducing end-specific cellobiohydrolase"/>
    <property type="match status" value="1"/>
</dbReference>
<dbReference type="AlphaFoldDB" id="A0A3B0BCK3"/>
<evidence type="ECO:0000313" key="2">
    <source>
        <dbReference type="Proteomes" id="UP000282311"/>
    </source>
</evidence>
<evidence type="ECO:0008006" key="3">
    <source>
        <dbReference type="Google" id="ProtNLM"/>
    </source>
</evidence>
<sequence>MPDGINEKDMLLTADFMDAFNGYAFYLTDDKKLAASHKLYDGGWETTVLPTTEAWETSLDVMPYLAHYEYNPEYVMLNSSPAAGQMLKSLYRSDNRGKTWTRVGDLTASIGGYPTGVSFRKEKDGWITLSNRGQDFVPLYRTQDGGRSWAVQRVEAPIDMQKAYANAYSPAFDQENDYHGIFIAEFVKDGEKTIVPYETKDAGDTWTPLPYRLKDIQGVPVLNFDRLNMGRAISIDGKTIYTMDTYNHEDWQPIRTDIPLQDASQFFLREDGFGWVLLNGRIKMTNDGGQTWSDPA</sequence>
<comment type="caution">
    <text evidence="1">The sequence shown here is derived from an EMBL/GenBank/DDBJ whole genome shotgun (WGS) entry which is preliminary data.</text>
</comment>
<dbReference type="RefSeq" id="WP_120751205.1">
    <property type="nucleotide sequence ID" value="NZ_RBAH01000033.1"/>
</dbReference>